<dbReference type="AlphaFoldDB" id="A0A2N5ZDL1"/>
<dbReference type="GO" id="GO:0015031">
    <property type="term" value="P:protein transport"/>
    <property type="evidence" value="ECO:0007669"/>
    <property type="project" value="UniProtKB-KW"/>
</dbReference>
<evidence type="ECO:0000256" key="5">
    <source>
        <dbReference type="ARBA" id="ARBA00022475"/>
    </source>
</evidence>
<organism evidence="12 13">
    <name type="scientific">Muiribacterium halophilum</name>
    <dbReference type="NCBI Taxonomy" id="2053465"/>
    <lineage>
        <taxon>Bacteria</taxon>
        <taxon>Candidatus Muiribacteriota</taxon>
        <taxon>Candidatus Muiribacteriia</taxon>
        <taxon>Candidatus Muiribacteriales</taxon>
        <taxon>Candidatus Muiribacteriaceae</taxon>
        <taxon>Candidatus Muiribacterium</taxon>
    </lineage>
</organism>
<dbReference type="GO" id="GO:0044781">
    <property type="term" value="P:bacterial-type flagellum organization"/>
    <property type="evidence" value="ECO:0007669"/>
    <property type="project" value="UniProtKB-KW"/>
</dbReference>
<comment type="similarity">
    <text evidence="2">Belongs to the FliJ family.</text>
</comment>
<evidence type="ECO:0000256" key="11">
    <source>
        <dbReference type="SAM" id="Coils"/>
    </source>
</evidence>
<keyword evidence="8" id="KW-0653">Protein transport</keyword>
<keyword evidence="11" id="KW-0175">Coiled coil</keyword>
<comment type="subcellular location">
    <subcellularLocation>
        <location evidence="1">Cell membrane</location>
        <topology evidence="1">Peripheral membrane protein</topology>
        <orientation evidence="1">Cytoplasmic side</orientation>
    </subcellularLocation>
</comment>
<evidence type="ECO:0000256" key="3">
    <source>
        <dbReference type="ARBA" id="ARBA00020392"/>
    </source>
</evidence>
<dbReference type="InterPro" id="IPR053716">
    <property type="entry name" value="Flag_assembly_chemotaxis_eff"/>
</dbReference>
<dbReference type="GO" id="GO:0009288">
    <property type="term" value="C:bacterial-type flagellum"/>
    <property type="evidence" value="ECO:0007669"/>
    <property type="project" value="InterPro"/>
</dbReference>
<evidence type="ECO:0000256" key="8">
    <source>
        <dbReference type="ARBA" id="ARBA00022927"/>
    </source>
</evidence>
<keyword evidence="10" id="KW-1006">Bacterial flagellum protein export</keyword>
<evidence type="ECO:0000256" key="7">
    <source>
        <dbReference type="ARBA" id="ARBA00022795"/>
    </source>
</evidence>
<accession>A0A2N5ZDL1</accession>
<dbReference type="Pfam" id="PF02050">
    <property type="entry name" value="FliJ"/>
    <property type="match status" value="1"/>
</dbReference>
<dbReference type="GO" id="GO:0006935">
    <property type="term" value="P:chemotaxis"/>
    <property type="evidence" value="ECO:0007669"/>
    <property type="project" value="UniProtKB-KW"/>
</dbReference>
<evidence type="ECO:0000256" key="6">
    <source>
        <dbReference type="ARBA" id="ARBA00022500"/>
    </source>
</evidence>
<evidence type="ECO:0000313" key="13">
    <source>
        <dbReference type="Proteomes" id="UP000234857"/>
    </source>
</evidence>
<protein>
    <recommendedName>
        <fullName evidence="3">Flagellar FliJ protein</fullName>
    </recommendedName>
</protein>
<evidence type="ECO:0000256" key="4">
    <source>
        <dbReference type="ARBA" id="ARBA00022448"/>
    </source>
</evidence>
<keyword evidence="9" id="KW-0472">Membrane</keyword>
<evidence type="ECO:0000256" key="10">
    <source>
        <dbReference type="ARBA" id="ARBA00023225"/>
    </source>
</evidence>
<name>A0A2N5ZDL1_MUIH1</name>
<keyword evidence="6" id="KW-0145">Chemotaxis</keyword>
<feature type="coiled-coil region" evidence="11">
    <location>
        <begin position="33"/>
        <end position="99"/>
    </location>
</feature>
<dbReference type="EMBL" id="PKTG01000107">
    <property type="protein sequence ID" value="PLX16748.1"/>
    <property type="molecule type" value="Genomic_DNA"/>
</dbReference>
<keyword evidence="7" id="KW-1005">Bacterial flagellum biogenesis</keyword>
<evidence type="ECO:0000256" key="9">
    <source>
        <dbReference type="ARBA" id="ARBA00023136"/>
    </source>
</evidence>
<dbReference type="GO" id="GO:0071973">
    <property type="term" value="P:bacterial-type flagellum-dependent cell motility"/>
    <property type="evidence" value="ECO:0007669"/>
    <property type="project" value="InterPro"/>
</dbReference>
<dbReference type="InterPro" id="IPR012823">
    <property type="entry name" value="Flagell_FliJ"/>
</dbReference>
<dbReference type="Proteomes" id="UP000234857">
    <property type="component" value="Unassembled WGS sequence"/>
</dbReference>
<evidence type="ECO:0000313" key="12">
    <source>
        <dbReference type="EMBL" id="PLX16748.1"/>
    </source>
</evidence>
<gene>
    <name evidence="12" type="ORF">C0601_09735</name>
</gene>
<comment type="caution">
    <text evidence="12">The sequence shown here is derived from an EMBL/GenBank/DDBJ whole genome shotgun (WGS) entry which is preliminary data.</text>
</comment>
<proteinExistence type="inferred from homology"/>
<reference evidence="12 13" key="1">
    <citation type="submission" date="2017-11" db="EMBL/GenBank/DDBJ databases">
        <title>Genome-resolved metagenomics identifies genetic mobility, metabolic interactions, and unexpected diversity in perchlorate-reducing communities.</title>
        <authorList>
            <person name="Barnum T.P."/>
            <person name="Figueroa I.A."/>
            <person name="Carlstrom C.I."/>
            <person name="Lucas L.N."/>
            <person name="Engelbrektson A.L."/>
            <person name="Coates J.D."/>
        </authorList>
    </citation>
    <scope>NUCLEOTIDE SEQUENCE [LARGE SCALE GENOMIC DNA]</scope>
    <source>
        <strain evidence="12">BM706</strain>
    </source>
</reference>
<keyword evidence="5" id="KW-1003">Cell membrane</keyword>
<evidence type="ECO:0000256" key="1">
    <source>
        <dbReference type="ARBA" id="ARBA00004413"/>
    </source>
</evidence>
<keyword evidence="4" id="KW-0813">Transport</keyword>
<evidence type="ECO:0000256" key="2">
    <source>
        <dbReference type="ARBA" id="ARBA00010004"/>
    </source>
</evidence>
<dbReference type="GO" id="GO:0005886">
    <property type="term" value="C:plasma membrane"/>
    <property type="evidence" value="ECO:0007669"/>
    <property type="project" value="UniProtKB-SubCell"/>
</dbReference>
<dbReference type="Gene3D" id="1.10.287.1700">
    <property type="match status" value="1"/>
</dbReference>
<sequence length="149" mass="17999">MAKFKYKFERLLNIKEIEEKKEYSELVRIREAIKIKIGEKEEVNKKVIELENNIEKLEVFSVDQMKYYNSRFVELDNEIEKIQKNIEKLQDNEKVQNEKVIEISKKKKILEKLKEKHRLAFNKEEERKLNKVLDELGTRGFIRKGRGSL</sequence>